<evidence type="ECO:0000256" key="6">
    <source>
        <dbReference type="ARBA" id="ARBA00023136"/>
    </source>
</evidence>
<feature type="region of interest" description="Disordered" evidence="7">
    <location>
        <begin position="409"/>
        <end position="460"/>
    </location>
</feature>
<keyword evidence="3 8" id="KW-0812">Transmembrane</keyword>
<protein>
    <recommendedName>
        <fullName evidence="9">GHMP kinase N-terminal domain-containing protein</fullName>
    </recommendedName>
</protein>
<dbReference type="Gene3D" id="1.20.1250.20">
    <property type="entry name" value="MFS general substrate transporter like domains"/>
    <property type="match status" value="1"/>
</dbReference>
<keyword evidence="5 8" id="KW-1133">Transmembrane helix</keyword>
<accession>A0ABN3JGM0</accession>
<dbReference type="InterPro" id="IPR036259">
    <property type="entry name" value="MFS_trans_sf"/>
</dbReference>
<sequence length="798" mass="84208">MPTPPAPVAASGSVSPRGRSVLRDPAFLRLWSGATASGLATWALPFVLGLAVLDRSLTATDLGLLLAARTVGFLVAVPVGGVLADRHSRRRVVLWAGLAAAVSTPLIASGLGRSPWPAAAAAALAGAGQGACRPAFQALTAEVVDADRRQQANAAMTLAVRVTTLAGPSLTALLAAFLDTRALLLGIGALWLVAALAPGRGAGRASAADRPRRAPFTTEFIDGIREARRNPWFVAGLAALTAVIATGYSATGVALPLVSRDEYGTEVVLAGAMTAYTTGALAGALVVARLRPRSQGWAALAGLAAYGFAPLSLVFPVHPAVVMAAYAVAGVGIELFNVPWFTATQREVEPDKLARVSSLDFLFSYGLAPAGLALIAPAIDAFGAREVLAGCALTCFVAPAAAALAPGARHFSRRPAPRRGAGPRPGPPLHRHGGAADRDRRVFRRSRRPPHRDQWVPDHGPRRTRGLLSLCRAPAHAAIFVCRRIPHRPYRLHTPPTHGRCSMPPQSDGSPPSRTFSGVCHGTLGELFQGPLRQTGEPDIALVSFPVDRHSWVYFTPDPKEPTGPSPLGEKSARAVELFLAHYGLTLPPGRWSVRSELRVGAGMASSTADIVATLRCLFRVFSLPYDPRVATGVLSAIERADSVFLDEFALYLCGRHRLVKRLGTAVGFHTAFVIEDGAVDTAAVTPLLTRHYRRRSAEYGRCLTDLLKGFSASDPAAIARAATTSAVLSQEVLPKTTFEPVLAHREEFGADGVFVAHTGCLVGYLFTHRPSPALKGEVSEFFHSLGHQCSFAQGGYG</sequence>
<reference evidence="10 11" key="1">
    <citation type="journal article" date="2019" name="Int. J. Syst. Evol. Microbiol.">
        <title>The Global Catalogue of Microorganisms (GCM) 10K type strain sequencing project: providing services to taxonomists for standard genome sequencing and annotation.</title>
        <authorList>
            <consortium name="The Broad Institute Genomics Platform"/>
            <consortium name="The Broad Institute Genome Sequencing Center for Infectious Disease"/>
            <person name="Wu L."/>
            <person name="Ma J."/>
        </authorList>
    </citation>
    <scope>NUCLEOTIDE SEQUENCE [LARGE SCALE GENOMIC DNA]</scope>
    <source>
        <strain evidence="10 11">JCM 6305</strain>
    </source>
</reference>
<evidence type="ECO:0000313" key="11">
    <source>
        <dbReference type="Proteomes" id="UP001501638"/>
    </source>
</evidence>
<feature type="transmembrane region" description="Helical" evidence="8">
    <location>
        <begin position="64"/>
        <end position="84"/>
    </location>
</feature>
<dbReference type="InterPro" id="IPR011701">
    <property type="entry name" value="MFS"/>
</dbReference>
<evidence type="ECO:0000259" key="9">
    <source>
        <dbReference type="Pfam" id="PF00288"/>
    </source>
</evidence>
<comment type="caution">
    <text evidence="10">The sequence shown here is derived from an EMBL/GenBank/DDBJ whole genome shotgun (WGS) entry which is preliminary data.</text>
</comment>
<evidence type="ECO:0000256" key="8">
    <source>
        <dbReference type="SAM" id="Phobius"/>
    </source>
</evidence>
<evidence type="ECO:0000256" key="5">
    <source>
        <dbReference type="ARBA" id="ARBA00022989"/>
    </source>
</evidence>
<organism evidence="10 11">
    <name type="scientific">Streptomyces macrosporus</name>
    <dbReference type="NCBI Taxonomy" id="44032"/>
    <lineage>
        <taxon>Bacteria</taxon>
        <taxon>Bacillati</taxon>
        <taxon>Actinomycetota</taxon>
        <taxon>Actinomycetes</taxon>
        <taxon>Kitasatosporales</taxon>
        <taxon>Streptomycetaceae</taxon>
        <taxon>Streptomyces</taxon>
    </lineage>
</organism>
<feature type="transmembrane region" description="Helical" evidence="8">
    <location>
        <begin position="158"/>
        <end position="177"/>
    </location>
</feature>
<dbReference type="Proteomes" id="UP001501638">
    <property type="component" value="Unassembled WGS sequence"/>
</dbReference>
<gene>
    <name evidence="10" type="ORF">GCM10010405_10090</name>
</gene>
<dbReference type="Pfam" id="PF07690">
    <property type="entry name" value="MFS_1"/>
    <property type="match status" value="1"/>
</dbReference>
<evidence type="ECO:0000313" key="10">
    <source>
        <dbReference type="EMBL" id="GAA2429278.1"/>
    </source>
</evidence>
<dbReference type="Gene3D" id="3.30.230.10">
    <property type="match status" value="1"/>
</dbReference>
<feature type="transmembrane region" description="Helical" evidence="8">
    <location>
        <begin position="297"/>
        <end position="315"/>
    </location>
</feature>
<dbReference type="CDD" id="cd06173">
    <property type="entry name" value="MFS_MefA_like"/>
    <property type="match status" value="1"/>
</dbReference>
<feature type="transmembrane region" description="Helical" evidence="8">
    <location>
        <begin position="27"/>
        <end position="52"/>
    </location>
</feature>
<dbReference type="InterPro" id="IPR020568">
    <property type="entry name" value="Ribosomal_Su5_D2-typ_SF"/>
</dbReference>
<evidence type="ECO:0000256" key="1">
    <source>
        <dbReference type="ARBA" id="ARBA00004651"/>
    </source>
</evidence>
<proteinExistence type="predicted"/>
<feature type="transmembrane region" description="Helical" evidence="8">
    <location>
        <begin position="232"/>
        <end position="255"/>
    </location>
</feature>
<dbReference type="SUPFAM" id="SSF103473">
    <property type="entry name" value="MFS general substrate transporter"/>
    <property type="match status" value="1"/>
</dbReference>
<feature type="compositionally biased region" description="Basic residues" evidence="7">
    <location>
        <begin position="441"/>
        <end position="450"/>
    </location>
</feature>
<keyword evidence="6 8" id="KW-0472">Membrane</keyword>
<feature type="compositionally biased region" description="Basic and acidic residues" evidence="7">
    <location>
        <begin position="451"/>
        <end position="460"/>
    </location>
</feature>
<feature type="domain" description="GHMP kinase N-terminal" evidence="9">
    <location>
        <begin position="574"/>
        <end position="640"/>
    </location>
</feature>
<dbReference type="InterPro" id="IPR014721">
    <property type="entry name" value="Ribsml_uS5_D2-typ_fold_subgr"/>
</dbReference>
<dbReference type="PANTHER" id="PTHR23513">
    <property type="entry name" value="INTEGRAL MEMBRANE EFFLUX PROTEIN-RELATED"/>
    <property type="match status" value="1"/>
</dbReference>
<keyword evidence="11" id="KW-1185">Reference proteome</keyword>
<dbReference type="PANTHER" id="PTHR23513:SF11">
    <property type="entry name" value="STAPHYLOFERRIN A TRANSPORTER"/>
    <property type="match status" value="1"/>
</dbReference>
<evidence type="ECO:0000256" key="3">
    <source>
        <dbReference type="ARBA" id="ARBA00022692"/>
    </source>
</evidence>
<feature type="transmembrane region" description="Helical" evidence="8">
    <location>
        <begin position="362"/>
        <end position="381"/>
    </location>
</feature>
<dbReference type="Pfam" id="PF00288">
    <property type="entry name" value="GHMP_kinases_N"/>
    <property type="match status" value="1"/>
</dbReference>
<keyword evidence="4" id="KW-0808">Transferase</keyword>
<feature type="transmembrane region" description="Helical" evidence="8">
    <location>
        <begin position="183"/>
        <end position="203"/>
    </location>
</feature>
<comment type="subcellular location">
    <subcellularLocation>
        <location evidence="1">Cell membrane</location>
        <topology evidence="1">Multi-pass membrane protein</topology>
    </subcellularLocation>
</comment>
<keyword evidence="4" id="KW-0418">Kinase</keyword>
<dbReference type="SUPFAM" id="SSF54211">
    <property type="entry name" value="Ribosomal protein S5 domain 2-like"/>
    <property type="match status" value="1"/>
</dbReference>
<feature type="transmembrane region" description="Helical" evidence="8">
    <location>
        <begin position="321"/>
        <end position="341"/>
    </location>
</feature>
<evidence type="ECO:0000256" key="7">
    <source>
        <dbReference type="SAM" id="MobiDB-lite"/>
    </source>
</evidence>
<dbReference type="EMBL" id="BAAASZ010000007">
    <property type="protein sequence ID" value="GAA2429278.1"/>
    <property type="molecule type" value="Genomic_DNA"/>
</dbReference>
<dbReference type="InterPro" id="IPR006204">
    <property type="entry name" value="GHMP_kinase_N_dom"/>
</dbReference>
<feature type="transmembrane region" description="Helical" evidence="8">
    <location>
        <begin position="267"/>
        <end position="290"/>
    </location>
</feature>
<keyword evidence="2" id="KW-1003">Cell membrane</keyword>
<name>A0ABN3JGM0_9ACTN</name>
<evidence type="ECO:0000256" key="4">
    <source>
        <dbReference type="ARBA" id="ARBA00022777"/>
    </source>
</evidence>
<evidence type="ECO:0000256" key="2">
    <source>
        <dbReference type="ARBA" id="ARBA00022475"/>
    </source>
</evidence>